<organism evidence="7 8">
    <name type="scientific">Daucus carota subsp. sativus</name>
    <name type="common">Carrot</name>
    <dbReference type="NCBI Taxonomy" id="79200"/>
    <lineage>
        <taxon>Eukaryota</taxon>
        <taxon>Viridiplantae</taxon>
        <taxon>Streptophyta</taxon>
        <taxon>Embryophyta</taxon>
        <taxon>Tracheophyta</taxon>
        <taxon>Spermatophyta</taxon>
        <taxon>Magnoliopsida</taxon>
        <taxon>eudicotyledons</taxon>
        <taxon>Gunneridae</taxon>
        <taxon>Pentapetalae</taxon>
        <taxon>asterids</taxon>
        <taxon>campanulids</taxon>
        <taxon>Apiales</taxon>
        <taxon>Apiaceae</taxon>
        <taxon>Apioideae</taxon>
        <taxon>Scandiceae</taxon>
        <taxon>Daucinae</taxon>
        <taxon>Daucus</taxon>
        <taxon>Daucus sect. Daucus</taxon>
    </lineage>
</organism>
<proteinExistence type="predicted"/>
<dbReference type="AlphaFoldDB" id="A0AAF0XKW6"/>
<feature type="region of interest" description="Disordered" evidence="5">
    <location>
        <begin position="296"/>
        <end position="374"/>
    </location>
</feature>
<accession>A0AAF0XKW6</accession>
<dbReference type="InterPro" id="IPR007527">
    <property type="entry name" value="Znf_SWIM"/>
</dbReference>
<feature type="compositionally biased region" description="Polar residues" evidence="5">
    <location>
        <begin position="355"/>
        <end position="374"/>
    </location>
</feature>
<evidence type="ECO:0000259" key="6">
    <source>
        <dbReference type="PROSITE" id="PS50966"/>
    </source>
</evidence>
<feature type="compositionally biased region" description="Basic residues" evidence="5">
    <location>
        <begin position="301"/>
        <end position="313"/>
    </location>
</feature>
<dbReference type="Pfam" id="PF04434">
    <property type="entry name" value="SWIM"/>
    <property type="match status" value="1"/>
</dbReference>
<reference evidence="7" key="2">
    <citation type="submission" date="2022-03" db="EMBL/GenBank/DDBJ databases">
        <title>Draft title - Genomic analysis of global carrot germplasm unveils the trajectory of domestication and the origin of high carotenoid orange carrot.</title>
        <authorList>
            <person name="Iorizzo M."/>
            <person name="Ellison S."/>
            <person name="Senalik D."/>
            <person name="Macko-Podgorni A."/>
            <person name="Grzebelus D."/>
            <person name="Bostan H."/>
            <person name="Rolling W."/>
            <person name="Curaba J."/>
            <person name="Simon P."/>
        </authorList>
    </citation>
    <scope>NUCLEOTIDE SEQUENCE</scope>
    <source>
        <tissue evidence="7">Leaf</tissue>
    </source>
</reference>
<keyword evidence="3" id="KW-0862">Zinc</keyword>
<dbReference type="Proteomes" id="UP000077755">
    <property type="component" value="Chromosome 7"/>
</dbReference>
<sequence length="374" mass="42947">MKAMERASKPAYEALVQKDPKTWCKAFFETHSCTDNVENNTSESFNAWIINERFLPLLDMLQEIHYKLMVRIRENRESMEGSEFQICPRIKKKLDIAVTQSREWRASWDGMRTFVVKNGSSTLTMDLVDRKCDCRVFDLTGIPCAHAVAEDPQAYVSRYYTREMYLTSYNHPLAALKGEEFWESHSTEELLPPYILKKLRGRPKKQRRREEWEGGNRSRSSQPIIQRAPSGKKQHCSLCRQPGHRCTRCPLKNALNVKEGAPNNAPIVEESASKNASNVEESGTTAEVIEELAAKTSKNQPVKRPKLPVRRKEKGILIKEPEVCSQHKRQETQYGKGKEKVVVQPKVKTRRPYLNLQNSQLSQGSVRASQQSQV</sequence>
<gene>
    <name evidence="7" type="ORF">DCAR_0729373</name>
</gene>
<dbReference type="EMBL" id="CP093349">
    <property type="protein sequence ID" value="WOH09913.1"/>
    <property type="molecule type" value="Genomic_DNA"/>
</dbReference>
<evidence type="ECO:0000313" key="7">
    <source>
        <dbReference type="EMBL" id="WOH09913.1"/>
    </source>
</evidence>
<protein>
    <recommendedName>
        <fullName evidence="6">SWIM-type domain-containing protein</fullName>
    </recommendedName>
</protein>
<feature type="compositionally biased region" description="Basic and acidic residues" evidence="5">
    <location>
        <begin position="328"/>
        <end position="341"/>
    </location>
</feature>
<dbReference type="SMART" id="SM00575">
    <property type="entry name" value="ZnF_PMZ"/>
    <property type="match status" value="1"/>
</dbReference>
<dbReference type="InterPro" id="IPR006564">
    <property type="entry name" value="Znf_PMZ"/>
</dbReference>
<dbReference type="PROSITE" id="PS50966">
    <property type="entry name" value="ZF_SWIM"/>
    <property type="match status" value="1"/>
</dbReference>
<feature type="domain" description="SWIM-type" evidence="6">
    <location>
        <begin position="121"/>
        <end position="155"/>
    </location>
</feature>
<evidence type="ECO:0000256" key="4">
    <source>
        <dbReference type="PROSITE-ProRule" id="PRU00325"/>
    </source>
</evidence>
<dbReference type="PANTHER" id="PTHR31973:SF187">
    <property type="entry name" value="MUTATOR TRANSPOSASE MUDRA PROTEIN"/>
    <property type="match status" value="1"/>
</dbReference>
<evidence type="ECO:0000256" key="5">
    <source>
        <dbReference type="SAM" id="MobiDB-lite"/>
    </source>
</evidence>
<evidence type="ECO:0000256" key="1">
    <source>
        <dbReference type="ARBA" id="ARBA00022723"/>
    </source>
</evidence>
<name>A0AAF0XKW6_DAUCS</name>
<evidence type="ECO:0000313" key="8">
    <source>
        <dbReference type="Proteomes" id="UP000077755"/>
    </source>
</evidence>
<keyword evidence="1" id="KW-0479">Metal-binding</keyword>
<reference evidence="7" key="1">
    <citation type="journal article" date="2016" name="Nat. Genet.">
        <title>A high-quality carrot genome assembly provides new insights into carotenoid accumulation and asterid genome evolution.</title>
        <authorList>
            <person name="Iorizzo M."/>
            <person name="Ellison S."/>
            <person name="Senalik D."/>
            <person name="Zeng P."/>
            <person name="Satapoomin P."/>
            <person name="Huang J."/>
            <person name="Bowman M."/>
            <person name="Iovene M."/>
            <person name="Sanseverino W."/>
            <person name="Cavagnaro P."/>
            <person name="Yildiz M."/>
            <person name="Macko-Podgorni A."/>
            <person name="Moranska E."/>
            <person name="Grzebelus E."/>
            <person name="Grzebelus D."/>
            <person name="Ashrafi H."/>
            <person name="Zheng Z."/>
            <person name="Cheng S."/>
            <person name="Spooner D."/>
            <person name="Van Deynze A."/>
            <person name="Simon P."/>
        </authorList>
    </citation>
    <scope>NUCLEOTIDE SEQUENCE</scope>
    <source>
        <tissue evidence="7">Leaf</tissue>
    </source>
</reference>
<dbReference type="PANTHER" id="PTHR31973">
    <property type="entry name" value="POLYPROTEIN, PUTATIVE-RELATED"/>
    <property type="match status" value="1"/>
</dbReference>
<evidence type="ECO:0000256" key="2">
    <source>
        <dbReference type="ARBA" id="ARBA00022771"/>
    </source>
</evidence>
<evidence type="ECO:0000256" key="3">
    <source>
        <dbReference type="ARBA" id="ARBA00022833"/>
    </source>
</evidence>
<keyword evidence="8" id="KW-1185">Reference proteome</keyword>
<dbReference type="GO" id="GO:0008270">
    <property type="term" value="F:zinc ion binding"/>
    <property type="evidence" value="ECO:0007669"/>
    <property type="project" value="UniProtKB-KW"/>
</dbReference>
<keyword evidence="2 4" id="KW-0863">Zinc-finger</keyword>
<feature type="region of interest" description="Disordered" evidence="5">
    <location>
        <begin position="200"/>
        <end position="236"/>
    </location>
</feature>